<sequence length="240" mass="26148">MDTINQVSQTGHEVLAAVLGVRGRDREKSLRVLLWRRGRPPQAGRWALPGGQLGATEDVESSIRRQLAEKVDVRQLTHVEQLSVFSAPERVPGRRVVATAFLGLVPCDVDPEIPDDTEWFPVSALPETAFDHGSIVLRARDRLRAKLSYTNLGFALAQPQFTMSALRRVYSAALGYRVSATNLQRVLSRRGLLEPTGGTAPSGPSGGRPAALFRFTGSGLRVTDPFAVLRPPSGEDVRSC</sequence>
<comment type="caution">
    <text evidence="2">The sequence shown here is derived from an EMBL/GenBank/DDBJ whole genome shotgun (WGS) entry which is preliminary data.</text>
</comment>
<dbReference type="Pfam" id="PF21906">
    <property type="entry name" value="WHD_NrtR"/>
    <property type="match status" value="1"/>
</dbReference>
<dbReference type="InterPro" id="IPR054105">
    <property type="entry name" value="WHD_NrtR"/>
</dbReference>
<dbReference type="EMBL" id="AUBJ02000001">
    <property type="protein sequence ID" value="MCP2334511.1"/>
    <property type="molecule type" value="Genomic_DNA"/>
</dbReference>
<dbReference type="Pfam" id="PF00293">
    <property type="entry name" value="NUDIX"/>
    <property type="match status" value="1"/>
</dbReference>
<dbReference type="SUPFAM" id="SSF46785">
    <property type="entry name" value="Winged helix' DNA-binding domain"/>
    <property type="match status" value="1"/>
</dbReference>
<dbReference type="Proteomes" id="UP000791080">
    <property type="component" value="Unassembled WGS sequence"/>
</dbReference>
<evidence type="ECO:0000313" key="3">
    <source>
        <dbReference type="Proteomes" id="UP000791080"/>
    </source>
</evidence>
<dbReference type="InterPro" id="IPR036390">
    <property type="entry name" value="WH_DNA-bd_sf"/>
</dbReference>
<name>A0ABT1JS96_ACTCY</name>
<accession>A0ABT1JS96</accession>
<dbReference type="PROSITE" id="PS51462">
    <property type="entry name" value="NUDIX"/>
    <property type="match status" value="1"/>
</dbReference>
<protein>
    <submittedName>
        <fullName evidence="2">8-oxo-dGTP diphosphatase</fullName>
    </submittedName>
</protein>
<dbReference type="InterPro" id="IPR036388">
    <property type="entry name" value="WH-like_DNA-bd_sf"/>
</dbReference>
<dbReference type="PANTHER" id="PTHR43736">
    <property type="entry name" value="ADP-RIBOSE PYROPHOSPHATASE"/>
    <property type="match status" value="1"/>
</dbReference>
<dbReference type="CDD" id="cd18873">
    <property type="entry name" value="NUDIX_NadM_like"/>
    <property type="match status" value="1"/>
</dbReference>
<gene>
    <name evidence="2" type="ORF">G443_004781</name>
</gene>
<dbReference type="InterPro" id="IPR000086">
    <property type="entry name" value="NUDIX_hydrolase_dom"/>
</dbReference>
<dbReference type="InterPro" id="IPR015797">
    <property type="entry name" value="NUDIX_hydrolase-like_dom_sf"/>
</dbReference>
<dbReference type="SUPFAM" id="SSF55811">
    <property type="entry name" value="Nudix"/>
    <property type="match status" value="1"/>
</dbReference>
<proteinExistence type="predicted"/>
<dbReference type="PANTHER" id="PTHR43736:SF4">
    <property type="entry name" value="SLR1690 PROTEIN"/>
    <property type="match status" value="1"/>
</dbReference>
<evidence type="ECO:0000259" key="1">
    <source>
        <dbReference type="PROSITE" id="PS51462"/>
    </source>
</evidence>
<dbReference type="Gene3D" id="3.90.79.10">
    <property type="entry name" value="Nucleoside Triphosphate Pyrophosphohydrolase"/>
    <property type="match status" value="1"/>
</dbReference>
<evidence type="ECO:0000313" key="2">
    <source>
        <dbReference type="EMBL" id="MCP2334511.1"/>
    </source>
</evidence>
<feature type="domain" description="Nudix hydrolase" evidence="1">
    <location>
        <begin position="10"/>
        <end position="143"/>
    </location>
</feature>
<dbReference type="Gene3D" id="1.10.10.10">
    <property type="entry name" value="Winged helix-like DNA-binding domain superfamily/Winged helix DNA-binding domain"/>
    <property type="match status" value="1"/>
</dbReference>
<reference evidence="2 3" key="1">
    <citation type="submission" date="2022-06" db="EMBL/GenBank/DDBJ databases">
        <title>Genomic Encyclopedia of Type Strains, Phase I: the one thousand microbial genomes (KMG-I) project.</title>
        <authorList>
            <person name="Kyrpides N."/>
        </authorList>
    </citation>
    <scope>NUCLEOTIDE SEQUENCE [LARGE SCALE GENOMIC DNA]</scope>
    <source>
        <strain evidence="2 3">DSM 43889</strain>
    </source>
</reference>
<keyword evidence="3" id="KW-1185">Reference proteome</keyword>
<organism evidence="2 3">
    <name type="scientific">Actinoalloteichus caeruleus DSM 43889</name>
    <dbReference type="NCBI Taxonomy" id="1120930"/>
    <lineage>
        <taxon>Bacteria</taxon>
        <taxon>Bacillati</taxon>
        <taxon>Actinomycetota</taxon>
        <taxon>Actinomycetes</taxon>
        <taxon>Pseudonocardiales</taxon>
        <taxon>Pseudonocardiaceae</taxon>
        <taxon>Actinoalloteichus</taxon>
        <taxon>Actinoalloteichus cyanogriseus</taxon>
    </lineage>
</organism>